<dbReference type="Proteomes" id="UP000749646">
    <property type="component" value="Unassembled WGS sequence"/>
</dbReference>
<evidence type="ECO:0000256" key="1">
    <source>
        <dbReference type="SAM" id="MobiDB-lite"/>
    </source>
</evidence>
<feature type="region of interest" description="Disordered" evidence="1">
    <location>
        <begin position="164"/>
        <end position="219"/>
    </location>
</feature>
<comment type="caution">
    <text evidence="3">The sequence shown here is derived from an EMBL/GenBank/DDBJ whole genome shotgun (WGS) entry which is preliminary data.</text>
</comment>
<evidence type="ECO:0000313" key="3">
    <source>
        <dbReference type="EMBL" id="KAF9998047.1"/>
    </source>
</evidence>
<feature type="region of interest" description="Disordered" evidence="1">
    <location>
        <begin position="14"/>
        <end position="53"/>
    </location>
</feature>
<proteinExistence type="predicted"/>
<accession>A0A9P6MGD2</accession>
<dbReference type="InterPro" id="IPR016181">
    <property type="entry name" value="Acyl_CoA_acyltransferase"/>
</dbReference>
<dbReference type="EMBL" id="JAAAHW010000913">
    <property type="protein sequence ID" value="KAF9998047.1"/>
    <property type="molecule type" value="Genomic_DNA"/>
</dbReference>
<evidence type="ECO:0000259" key="2">
    <source>
        <dbReference type="Pfam" id="PF00583"/>
    </source>
</evidence>
<dbReference type="InterPro" id="IPR000182">
    <property type="entry name" value="GNAT_dom"/>
</dbReference>
<evidence type="ECO:0000313" key="4">
    <source>
        <dbReference type="Proteomes" id="UP000749646"/>
    </source>
</evidence>
<keyword evidence="4" id="KW-1185">Reference proteome</keyword>
<dbReference type="GO" id="GO:0016747">
    <property type="term" value="F:acyltransferase activity, transferring groups other than amino-acyl groups"/>
    <property type="evidence" value="ECO:0007669"/>
    <property type="project" value="InterPro"/>
</dbReference>
<dbReference type="AlphaFoldDB" id="A0A9P6MGD2"/>
<dbReference type="SUPFAM" id="SSF55729">
    <property type="entry name" value="Acyl-CoA N-acyltransferases (Nat)"/>
    <property type="match status" value="1"/>
</dbReference>
<feature type="compositionally biased region" description="Basic and acidic residues" evidence="1">
    <location>
        <begin position="164"/>
        <end position="198"/>
    </location>
</feature>
<feature type="compositionally biased region" description="Basic residues" evidence="1">
    <location>
        <begin position="20"/>
        <end position="31"/>
    </location>
</feature>
<organism evidence="3 4">
    <name type="scientific">Modicella reniformis</name>
    <dbReference type="NCBI Taxonomy" id="1440133"/>
    <lineage>
        <taxon>Eukaryota</taxon>
        <taxon>Fungi</taxon>
        <taxon>Fungi incertae sedis</taxon>
        <taxon>Mucoromycota</taxon>
        <taxon>Mortierellomycotina</taxon>
        <taxon>Mortierellomycetes</taxon>
        <taxon>Mortierellales</taxon>
        <taxon>Mortierellaceae</taxon>
        <taxon>Modicella</taxon>
    </lineage>
</organism>
<sequence>MDYSGVVPAFSSSRFQSGYHAKHKHDHKQQHRSQYQSRREIDEDENEDHGDPDMTTVLFQWEEPVDYLFSHPYSRETVTLHRLGGYATNNDGVELEETESDDDDDDNDDDDDDDDDDEYRFKHDQLMEKYYIHDCVIHPGWRGKGLASKLWKALEESLIPVRDRDHGRNLDTDRRDLDEDMNKVKDEQEPRNLQEHTDHQHRRHSRRRREGLRGSKMSRHRKGALNLREIVLVSVRGTRPFWELVGGFRVVNDHDIDLSVYGDAAFLMSRPFMFY</sequence>
<dbReference type="Gene3D" id="3.40.630.30">
    <property type="match status" value="1"/>
</dbReference>
<protein>
    <recommendedName>
        <fullName evidence="2">N-acetyltransferase domain-containing protein</fullName>
    </recommendedName>
</protein>
<feature type="domain" description="N-acetyltransferase" evidence="2">
    <location>
        <begin position="129"/>
        <end position="157"/>
    </location>
</feature>
<dbReference type="OrthoDB" id="2445945at2759"/>
<dbReference type="Pfam" id="PF00583">
    <property type="entry name" value="Acetyltransf_1"/>
    <property type="match status" value="1"/>
</dbReference>
<feature type="compositionally biased region" description="Basic residues" evidence="1">
    <location>
        <begin position="199"/>
        <end position="219"/>
    </location>
</feature>
<feature type="region of interest" description="Disordered" evidence="1">
    <location>
        <begin position="86"/>
        <end position="118"/>
    </location>
</feature>
<name>A0A9P6MGD2_9FUNG</name>
<gene>
    <name evidence="3" type="ORF">BGZ65_006421</name>
</gene>
<dbReference type="CDD" id="cd04301">
    <property type="entry name" value="NAT_SF"/>
    <property type="match status" value="1"/>
</dbReference>
<reference evidence="3" key="1">
    <citation type="journal article" date="2020" name="Fungal Divers.">
        <title>Resolving the Mortierellaceae phylogeny through synthesis of multi-gene phylogenetics and phylogenomics.</title>
        <authorList>
            <person name="Vandepol N."/>
            <person name="Liber J."/>
            <person name="Desiro A."/>
            <person name="Na H."/>
            <person name="Kennedy M."/>
            <person name="Barry K."/>
            <person name="Grigoriev I.V."/>
            <person name="Miller A.N."/>
            <person name="O'Donnell K."/>
            <person name="Stajich J.E."/>
            <person name="Bonito G."/>
        </authorList>
    </citation>
    <scope>NUCLEOTIDE SEQUENCE</scope>
    <source>
        <strain evidence="3">MES-2147</strain>
    </source>
</reference>
<feature type="compositionally biased region" description="Acidic residues" evidence="1">
    <location>
        <begin position="93"/>
        <end position="118"/>
    </location>
</feature>